<protein>
    <submittedName>
        <fullName evidence="1">Uncharacterized protein</fullName>
    </submittedName>
</protein>
<accession>A0A395N0L1</accession>
<evidence type="ECO:0000313" key="2">
    <source>
        <dbReference type="Proteomes" id="UP000265631"/>
    </source>
</evidence>
<reference evidence="1 2" key="1">
    <citation type="journal article" date="2018" name="PLoS Pathog.">
        <title>Evolution of structural diversity of trichothecenes, a family of toxins produced by plant pathogenic and entomopathogenic fungi.</title>
        <authorList>
            <person name="Proctor R.H."/>
            <person name="McCormick S.P."/>
            <person name="Kim H.S."/>
            <person name="Cardoza R.E."/>
            <person name="Stanley A.M."/>
            <person name="Lindo L."/>
            <person name="Kelly A."/>
            <person name="Brown D.W."/>
            <person name="Lee T."/>
            <person name="Vaughan M.M."/>
            <person name="Alexander N.J."/>
            <person name="Busman M."/>
            <person name="Gutierrez S."/>
        </authorList>
    </citation>
    <scope>NUCLEOTIDE SEQUENCE [LARGE SCALE GENOMIC DNA]</scope>
    <source>
        <strain evidence="1 2">NRRL 13405</strain>
    </source>
</reference>
<name>A0A395N0L1_9HYPO</name>
<gene>
    <name evidence="1" type="ORF">FIE12Z_2019</name>
</gene>
<keyword evidence="2" id="KW-1185">Reference proteome</keyword>
<proteinExistence type="predicted"/>
<organism evidence="1 2">
    <name type="scientific">Fusarium flagelliforme</name>
    <dbReference type="NCBI Taxonomy" id="2675880"/>
    <lineage>
        <taxon>Eukaryota</taxon>
        <taxon>Fungi</taxon>
        <taxon>Dikarya</taxon>
        <taxon>Ascomycota</taxon>
        <taxon>Pezizomycotina</taxon>
        <taxon>Sordariomycetes</taxon>
        <taxon>Hypocreomycetidae</taxon>
        <taxon>Hypocreales</taxon>
        <taxon>Nectriaceae</taxon>
        <taxon>Fusarium</taxon>
        <taxon>Fusarium incarnatum-equiseti species complex</taxon>
    </lineage>
</organism>
<evidence type="ECO:0000313" key="1">
    <source>
        <dbReference type="EMBL" id="RFN53678.1"/>
    </source>
</evidence>
<dbReference type="EMBL" id="PXXK01000038">
    <property type="protein sequence ID" value="RFN53678.1"/>
    <property type="molecule type" value="Genomic_DNA"/>
</dbReference>
<dbReference type="STRING" id="2594813.A0A395N0L1"/>
<dbReference type="AlphaFoldDB" id="A0A395N0L1"/>
<comment type="caution">
    <text evidence="1">The sequence shown here is derived from an EMBL/GenBank/DDBJ whole genome shotgun (WGS) entry which is preliminary data.</text>
</comment>
<dbReference type="Proteomes" id="UP000265631">
    <property type="component" value="Unassembled WGS sequence"/>
</dbReference>
<sequence>MPVGKALQIAHMHDVILQLRDEFTLWSLRKLHGLSQDDCIPDDQELSSGESYRVARAFYRFQIYTNLFAESQEDPDLFAWYEGDGEETTDEAEEDIPSPVKDQKYLFFDQHQPWVNEQLACVYNFLETRITGAMLNISSVTPAYRPAFVNDIHWGENLTEWLDERSQLFEEQRCLFIGLPRLTGLLKSKTFEEWQSCLDESGNVGRSCLEEDMQEFNQEKRPSENRGIWRMEDMERLARDVGADSDADADNVSDDHPRKMWAKVYFDQTHALLPTDLSLSKASN</sequence>